<dbReference type="EMBL" id="FMHU01000001">
    <property type="protein sequence ID" value="SCL17033.1"/>
    <property type="molecule type" value="Genomic_DNA"/>
</dbReference>
<keyword evidence="2 5" id="KW-0238">DNA-binding</keyword>
<evidence type="ECO:0000313" key="6">
    <source>
        <dbReference type="Proteomes" id="UP000198906"/>
    </source>
</evidence>
<dbReference type="STRING" id="47866.GA0074694_1866"/>
<sequence length="176" mass="19328">MPQGRSGCPINLTVELLGDRWSLVVLRDVMFGGHRHFRELLTNSIEGIASNILASRLSKLVDSGLLSRHGDSSHRQKIDYRLTEAAIELVPVMAHLGAWGSRWLPTSSELSIRAQLLVDGGPEMWQSFMDELRSMHLEGHPQPADGVLAELTLAYERTAAAAVLPQPSSGPQEGER</sequence>
<reference evidence="6" key="1">
    <citation type="submission" date="2016-06" db="EMBL/GenBank/DDBJ databases">
        <authorList>
            <person name="Varghese N."/>
        </authorList>
    </citation>
    <scope>NUCLEOTIDE SEQUENCE [LARGE SCALE GENOMIC DNA]</scope>
    <source>
        <strain evidence="6">DSM 46123</strain>
    </source>
</reference>
<dbReference type="InterPro" id="IPR036390">
    <property type="entry name" value="WH_DNA-bd_sf"/>
</dbReference>
<gene>
    <name evidence="5" type="ORF">GA0074694_1866</name>
</gene>
<feature type="domain" description="HTH hxlR-type" evidence="4">
    <location>
        <begin position="8"/>
        <end position="108"/>
    </location>
</feature>
<dbReference type="Pfam" id="PF01638">
    <property type="entry name" value="HxlR"/>
    <property type="match status" value="1"/>
</dbReference>
<dbReference type="Proteomes" id="UP000198906">
    <property type="component" value="Unassembled WGS sequence"/>
</dbReference>
<evidence type="ECO:0000259" key="4">
    <source>
        <dbReference type="PROSITE" id="PS51118"/>
    </source>
</evidence>
<evidence type="ECO:0000256" key="3">
    <source>
        <dbReference type="ARBA" id="ARBA00023163"/>
    </source>
</evidence>
<protein>
    <submittedName>
        <fullName evidence="5">DNA-binding transcriptional regulator, HxlR family</fullName>
    </submittedName>
</protein>
<keyword evidence="6" id="KW-1185">Reference proteome</keyword>
<dbReference type="SUPFAM" id="SSF46785">
    <property type="entry name" value="Winged helix' DNA-binding domain"/>
    <property type="match status" value="1"/>
</dbReference>
<evidence type="ECO:0000256" key="2">
    <source>
        <dbReference type="ARBA" id="ARBA00023125"/>
    </source>
</evidence>
<dbReference type="PROSITE" id="PS51118">
    <property type="entry name" value="HTH_HXLR"/>
    <property type="match status" value="1"/>
</dbReference>
<evidence type="ECO:0000313" key="5">
    <source>
        <dbReference type="EMBL" id="SCL17033.1"/>
    </source>
</evidence>
<organism evidence="5 6">
    <name type="scientific">Micromonospora inyonensis</name>
    <dbReference type="NCBI Taxonomy" id="47866"/>
    <lineage>
        <taxon>Bacteria</taxon>
        <taxon>Bacillati</taxon>
        <taxon>Actinomycetota</taxon>
        <taxon>Actinomycetes</taxon>
        <taxon>Micromonosporales</taxon>
        <taxon>Micromonosporaceae</taxon>
        <taxon>Micromonospora</taxon>
    </lineage>
</organism>
<evidence type="ECO:0000256" key="1">
    <source>
        <dbReference type="ARBA" id="ARBA00023015"/>
    </source>
</evidence>
<dbReference type="AlphaFoldDB" id="A0A1C6RJ14"/>
<dbReference type="PANTHER" id="PTHR33204">
    <property type="entry name" value="TRANSCRIPTIONAL REGULATOR, MARR FAMILY"/>
    <property type="match status" value="1"/>
</dbReference>
<dbReference type="InterPro" id="IPR002577">
    <property type="entry name" value="HTH_HxlR"/>
</dbReference>
<keyword evidence="3" id="KW-0804">Transcription</keyword>
<proteinExistence type="predicted"/>
<keyword evidence="1" id="KW-0805">Transcription regulation</keyword>
<accession>A0A1C6RJ14</accession>
<dbReference type="Gene3D" id="1.10.10.10">
    <property type="entry name" value="Winged helix-like DNA-binding domain superfamily/Winged helix DNA-binding domain"/>
    <property type="match status" value="1"/>
</dbReference>
<dbReference type="PANTHER" id="PTHR33204:SF18">
    <property type="entry name" value="TRANSCRIPTIONAL REGULATORY PROTEIN"/>
    <property type="match status" value="1"/>
</dbReference>
<dbReference type="InterPro" id="IPR036388">
    <property type="entry name" value="WH-like_DNA-bd_sf"/>
</dbReference>
<name>A0A1C6RJ14_9ACTN</name>
<dbReference type="GO" id="GO:0003677">
    <property type="term" value="F:DNA binding"/>
    <property type="evidence" value="ECO:0007669"/>
    <property type="project" value="UniProtKB-KW"/>
</dbReference>